<comment type="similarity">
    <text evidence="9">Belongs to the monovalent cation:proton antiporter 2 (CPA2) transporter (TC 2.A.37) family. CHX (TC 2.A.37.4) subfamily.</text>
</comment>
<evidence type="ECO:0000256" key="10">
    <source>
        <dbReference type="SAM" id="Phobius"/>
    </source>
</evidence>
<evidence type="ECO:0000256" key="5">
    <source>
        <dbReference type="ARBA" id="ARBA00022958"/>
    </source>
</evidence>
<dbReference type="Pfam" id="PF23256">
    <property type="entry name" value="CHX17_2nd"/>
    <property type="match status" value="1"/>
</dbReference>
<evidence type="ECO:0000256" key="3">
    <source>
        <dbReference type="ARBA" id="ARBA00022538"/>
    </source>
</evidence>
<keyword evidence="8 10" id="KW-0472">Membrane</keyword>
<dbReference type="EMBL" id="JBFOLK010000002">
    <property type="protein sequence ID" value="KAL2533723.1"/>
    <property type="molecule type" value="Genomic_DNA"/>
</dbReference>
<keyword evidence="15" id="KW-1185">Reference proteome</keyword>
<keyword evidence="3" id="KW-0633">Potassium transport</keyword>
<dbReference type="GO" id="GO:0016020">
    <property type="term" value="C:membrane"/>
    <property type="evidence" value="ECO:0007669"/>
    <property type="project" value="UniProtKB-SubCell"/>
</dbReference>
<feature type="domain" description="Cation/H+ exchanger transmembrane" evidence="11">
    <location>
        <begin position="38"/>
        <end position="128"/>
    </location>
</feature>
<feature type="transmembrane region" description="Helical" evidence="10">
    <location>
        <begin position="24"/>
        <end position="43"/>
    </location>
</feature>
<dbReference type="Pfam" id="PF00999">
    <property type="entry name" value="Na_H_Exchanger"/>
    <property type="match status" value="2"/>
</dbReference>
<dbReference type="Proteomes" id="UP001604336">
    <property type="component" value="Unassembled WGS sequence"/>
</dbReference>
<dbReference type="InterPro" id="IPR006153">
    <property type="entry name" value="Cation/H_exchanger_TM"/>
</dbReference>
<dbReference type="InterPro" id="IPR038770">
    <property type="entry name" value="Na+/solute_symporter_sf"/>
</dbReference>
<dbReference type="InterPro" id="IPR050794">
    <property type="entry name" value="CPA2_transporter"/>
</dbReference>
<keyword evidence="2" id="KW-0813">Transport</keyword>
<name>A0ABD1VA22_9LAMI</name>
<keyword evidence="4 10" id="KW-0812">Transmembrane</keyword>
<evidence type="ECO:0000256" key="6">
    <source>
        <dbReference type="ARBA" id="ARBA00022989"/>
    </source>
</evidence>
<protein>
    <submittedName>
        <fullName evidence="14">Cation/H(+) antiporter 20</fullName>
    </submittedName>
</protein>
<evidence type="ECO:0000256" key="2">
    <source>
        <dbReference type="ARBA" id="ARBA00022448"/>
    </source>
</evidence>
<feature type="domain" description="Cation/H(+) antiporter C-terminal" evidence="13">
    <location>
        <begin position="574"/>
        <end position="737"/>
    </location>
</feature>
<keyword evidence="6 10" id="KW-1133">Transmembrane helix</keyword>
<evidence type="ECO:0000256" key="9">
    <source>
        <dbReference type="ARBA" id="ARBA00038341"/>
    </source>
</evidence>
<reference evidence="15" key="1">
    <citation type="submission" date="2024-07" db="EMBL/GenBank/DDBJ databases">
        <title>Two chromosome-level genome assemblies of Korean endemic species Abeliophyllum distichum and Forsythia ovata (Oleaceae).</title>
        <authorList>
            <person name="Jang H."/>
        </authorList>
    </citation>
    <scope>NUCLEOTIDE SEQUENCE [LARGE SCALE GENOMIC DNA]</scope>
</reference>
<feature type="transmembrane region" description="Helical" evidence="10">
    <location>
        <begin position="200"/>
        <end position="233"/>
    </location>
</feature>
<dbReference type="GO" id="GO:0006813">
    <property type="term" value="P:potassium ion transport"/>
    <property type="evidence" value="ECO:0007669"/>
    <property type="project" value="UniProtKB-KW"/>
</dbReference>
<evidence type="ECO:0000259" key="12">
    <source>
        <dbReference type="Pfam" id="PF23256"/>
    </source>
</evidence>
<evidence type="ECO:0000256" key="7">
    <source>
        <dbReference type="ARBA" id="ARBA00023065"/>
    </source>
</evidence>
<evidence type="ECO:0000313" key="15">
    <source>
        <dbReference type="Proteomes" id="UP001604336"/>
    </source>
</evidence>
<dbReference type="PANTHER" id="PTHR32468:SF0">
    <property type="entry name" value="K(+)_H(+) ANTIPORTER 1"/>
    <property type="match status" value="1"/>
</dbReference>
<dbReference type="Pfam" id="PF23259">
    <property type="entry name" value="CHX17_C"/>
    <property type="match status" value="1"/>
</dbReference>
<keyword evidence="7" id="KW-0406">Ion transport</keyword>
<dbReference type="InterPro" id="IPR057290">
    <property type="entry name" value="CHX17_C"/>
</dbReference>
<feature type="transmembrane region" description="Helical" evidence="10">
    <location>
        <begin position="161"/>
        <end position="180"/>
    </location>
</feature>
<dbReference type="PANTHER" id="PTHR32468">
    <property type="entry name" value="CATION/H + ANTIPORTER"/>
    <property type="match status" value="1"/>
</dbReference>
<feature type="transmembrane region" description="Helical" evidence="10">
    <location>
        <begin position="91"/>
        <end position="110"/>
    </location>
</feature>
<keyword evidence="5" id="KW-0630">Potassium</keyword>
<evidence type="ECO:0000256" key="4">
    <source>
        <dbReference type="ARBA" id="ARBA00022692"/>
    </source>
</evidence>
<sequence>MAFNTSSIKTSSDGIWQGGNPLQYAFPLLIVQTTLVILVSRVVGFFLKPLRQPKVVAEIVGGIMLGPSALGRNKDFMRWVFPSWSTPILESVASIGLLFFLFLVGLELDLNTIRRSGKKALGIAVAGWGDSHGCSGPQRPGSMDLACPGCGSGRWHPQPLGFHWVLLSGLAFVGFMLVIVRPVMNWVGMKYSSDHNIVNEGYICLTLAAVMVSGFMTDLIGIHAIFGAFIFGLIIPRRGELAGRLIKRIEDFVFGLLLPLYFASNGLKTDVGKIQGVAAWGLLALVISTACAGKILGTFVVALLCTFPVRESLALGLLMNTKGLVELVVLNIGREKKVLNDEMFTIFVVMALFTTFMTTPTVMAIYKPEHKLSSRGGCESWKKSLNAQGPDVELRILACIRGPGDLPPLINLIESSRSTQRFIMKLYVMQLVELTDRSSSIVMVQRARKNGVPCIGRFHQGEFNEQIAAAFEAYNQLGQVTVRPTTAISTLSIMHEDICHIAEKKRAAMIILPFHKQWKSEGDQVVEINVGHGWRDINEKVLINAPCSVGVLIDRGFGLRVQKIPGDSDLLKRVCVVFVGGPDSRMALKFGSRMSDHPAVRLTVVKFVATAESDDDNKSQSPSVEVSVELDNNSTASMSHRKEMEHDEAVLADFTRSCYGVAEYIEKEAKNIVEEVLAIAQSSEFELMVVGKGRSPPTMVAELAKHHNAYNELGPIGGLLASSSNGTKCSVLVIQNHDSTLEDEFNLKMFNNKDGSVDKCVTNL</sequence>
<feature type="transmembrane region" description="Helical" evidence="10">
    <location>
        <begin position="282"/>
        <end position="305"/>
    </location>
</feature>
<comment type="caution">
    <text evidence="14">The sequence shown here is derived from an EMBL/GenBank/DDBJ whole genome shotgun (WGS) entry which is preliminary data.</text>
</comment>
<accession>A0ABD1VA22</accession>
<gene>
    <name evidence="14" type="ORF">Adt_07074</name>
</gene>
<evidence type="ECO:0000313" key="14">
    <source>
        <dbReference type="EMBL" id="KAL2533723.1"/>
    </source>
</evidence>
<feature type="domain" description="Cation/H+ exchanger transmembrane" evidence="11">
    <location>
        <begin position="165"/>
        <end position="362"/>
    </location>
</feature>
<dbReference type="Gene3D" id="1.20.1530.20">
    <property type="match status" value="2"/>
</dbReference>
<organism evidence="14 15">
    <name type="scientific">Abeliophyllum distichum</name>
    <dbReference type="NCBI Taxonomy" id="126358"/>
    <lineage>
        <taxon>Eukaryota</taxon>
        <taxon>Viridiplantae</taxon>
        <taxon>Streptophyta</taxon>
        <taxon>Embryophyta</taxon>
        <taxon>Tracheophyta</taxon>
        <taxon>Spermatophyta</taxon>
        <taxon>Magnoliopsida</taxon>
        <taxon>eudicotyledons</taxon>
        <taxon>Gunneridae</taxon>
        <taxon>Pentapetalae</taxon>
        <taxon>asterids</taxon>
        <taxon>lamiids</taxon>
        <taxon>Lamiales</taxon>
        <taxon>Oleaceae</taxon>
        <taxon>Forsythieae</taxon>
        <taxon>Abeliophyllum</taxon>
    </lineage>
</organism>
<dbReference type="Gene3D" id="3.40.50.12370">
    <property type="match status" value="1"/>
</dbReference>
<feature type="transmembrane region" description="Helical" evidence="10">
    <location>
        <begin position="55"/>
        <end position="71"/>
    </location>
</feature>
<proteinExistence type="inferred from homology"/>
<feature type="domain" description="Cation/H(+) antiporter central" evidence="12">
    <location>
        <begin position="424"/>
        <end position="561"/>
    </location>
</feature>
<dbReference type="InterPro" id="IPR057291">
    <property type="entry name" value="CHX17_2nd"/>
</dbReference>
<evidence type="ECO:0000256" key="8">
    <source>
        <dbReference type="ARBA" id="ARBA00023136"/>
    </source>
</evidence>
<feature type="transmembrane region" description="Helical" evidence="10">
    <location>
        <begin position="245"/>
        <end position="262"/>
    </location>
</feature>
<comment type="subcellular location">
    <subcellularLocation>
        <location evidence="1">Membrane</location>
        <topology evidence="1">Multi-pass membrane protein</topology>
    </subcellularLocation>
</comment>
<feature type="transmembrane region" description="Helical" evidence="10">
    <location>
        <begin position="344"/>
        <end position="366"/>
    </location>
</feature>
<evidence type="ECO:0000256" key="1">
    <source>
        <dbReference type="ARBA" id="ARBA00004141"/>
    </source>
</evidence>
<evidence type="ECO:0000259" key="13">
    <source>
        <dbReference type="Pfam" id="PF23259"/>
    </source>
</evidence>
<dbReference type="AlphaFoldDB" id="A0ABD1VA22"/>
<evidence type="ECO:0000259" key="11">
    <source>
        <dbReference type="Pfam" id="PF00999"/>
    </source>
</evidence>